<dbReference type="SUPFAM" id="SSF53067">
    <property type="entry name" value="Actin-like ATPase domain"/>
    <property type="match status" value="2"/>
</dbReference>
<dbReference type="InterPro" id="IPR043129">
    <property type="entry name" value="ATPase_NBD"/>
</dbReference>
<dbReference type="InterPro" id="IPR018484">
    <property type="entry name" value="FGGY_N"/>
</dbReference>
<dbReference type="Gene3D" id="3.30.420.40">
    <property type="match status" value="2"/>
</dbReference>
<keyword evidence="7" id="KW-1185">Reference proteome</keyword>
<dbReference type="PIRSF" id="PIRSF000538">
    <property type="entry name" value="GlpK"/>
    <property type="match status" value="1"/>
</dbReference>
<dbReference type="EMBL" id="JAJJPB010000012">
    <property type="protein sequence ID" value="MCC9295273.1"/>
    <property type="molecule type" value="Genomic_DNA"/>
</dbReference>
<organism evidence="6 7">
    <name type="scientific">Clostridium aromativorans</name>
    <dbReference type="NCBI Taxonomy" id="2836848"/>
    <lineage>
        <taxon>Bacteria</taxon>
        <taxon>Bacillati</taxon>
        <taxon>Bacillota</taxon>
        <taxon>Clostridia</taxon>
        <taxon>Eubacteriales</taxon>
        <taxon>Clostridiaceae</taxon>
        <taxon>Clostridium</taxon>
    </lineage>
</organism>
<dbReference type="PANTHER" id="PTHR43095:SF2">
    <property type="entry name" value="GLUCONOKINASE"/>
    <property type="match status" value="1"/>
</dbReference>
<dbReference type="PROSITE" id="PS00933">
    <property type="entry name" value="FGGY_KINASES_1"/>
    <property type="match status" value="1"/>
</dbReference>
<keyword evidence="3" id="KW-0418">Kinase</keyword>
<evidence type="ECO:0000313" key="6">
    <source>
        <dbReference type="EMBL" id="MCC9295273.1"/>
    </source>
</evidence>
<evidence type="ECO:0000313" key="7">
    <source>
        <dbReference type="Proteomes" id="UP001165422"/>
    </source>
</evidence>
<evidence type="ECO:0000259" key="4">
    <source>
        <dbReference type="Pfam" id="PF00370"/>
    </source>
</evidence>
<comment type="similarity">
    <text evidence="1">Belongs to the FGGY kinase family.</text>
</comment>
<dbReference type="CDD" id="cd07779">
    <property type="entry name" value="ASKHA_NBD_FGGY_YgcE-like"/>
    <property type="match status" value="1"/>
</dbReference>
<dbReference type="InterPro" id="IPR018485">
    <property type="entry name" value="FGGY_C"/>
</dbReference>
<feature type="domain" description="Carbohydrate kinase FGGY N-terminal" evidence="4">
    <location>
        <begin position="3"/>
        <end position="246"/>
    </location>
</feature>
<dbReference type="Pfam" id="PF02782">
    <property type="entry name" value="FGGY_C"/>
    <property type="match status" value="1"/>
</dbReference>
<dbReference type="Pfam" id="PF00370">
    <property type="entry name" value="FGGY_N"/>
    <property type="match status" value="1"/>
</dbReference>
<dbReference type="RefSeq" id="WP_150355346.1">
    <property type="nucleotide sequence ID" value="NZ_JAJJPB010000012.1"/>
</dbReference>
<accession>A0ABS8N645</accession>
<dbReference type="InterPro" id="IPR018483">
    <property type="entry name" value="Carb_kinase_FGGY_CS"/>
</dbReference>
<protein>
    <recommendedName>
        <fullName evidence="8">Carbohydrate kinase</fullName>
    </recommendedName>
</protein>
<proteinExistence type="inferred from homology"/>
<keyword evidence="2" id="KW-0808">Transferase</keyword>
<name>A0ABS8N645_9CLOT</name>
<gene>
    <name evidence="6" type="ORF">LN736_10440</name>
</gene>
<evidence type="ECO:0000259" key="5">
    <source>
        <dbReference type="Pfam" id="PF02782"/>
    </source>
</evidence>
<dbReference type="Proteomes" id="UP001165422">
    <property type="component" value="Unassembled WGS sequence"/>
</dbReference>
<dbReference type="InterPro" id="IPR050406">
    <property type="entry name" value="FGGY_Carb_Kinase"/>
</dbReference>
<sequence>MEYAIIIDVGTSSLRSIVYSLKGQFIHEESKEYHTVITNGNEVEQDPESWHNALVFTLMNTAQYVNRNRLNICTIAVTSQRASVIPVDIKGKPLFNSVMWQDKRSNTQCFEISNIIGANEIYRKTGLRLDPYFSAPKMLWIKEEQPEIYKNTHKLLGVQDFVIYLLTGKFITDWTQASRTMLMNIKNFNWDEELLNEIGIDKELLPELCAPGSIVGNLTQEMSRITGLKSDIPVIIGGGDQQCAALALNILAPGSAEANTGTGSFVIAFSEKPAFDGQMRTLCSAAAVPGKWIAEAGIFNTGAIYRWLKEQFYKESSGDSFKMLNDEAIESTVGANGVLLLPHFQGSAAPYWNPMAKGVIFNLTLGTKRGDVARAVLEGIALEIADNINLIENISGEINSVNVAGGMTKFDLFDKIQASAFDKNVIKYENSEASSLGALISSSVTLGVYDDYNEAFKNICNARQEVFEPDKNYVIKYKELLKRKNSLYNALEKGDIYKLFN</sequence>
<evidence type="ECO:0000256" key="2">
    <source>
        <dbReference type="ARBA" id="ARBA00022679"/>
    </source>
</evidence>
<evidence type="ECO:0000256" key="3">
    <source>
        <dbReference type="ARBA" id="ARBA00022777"/>
    </source>
</evidence>
<evidence type="ECO:0008006" key="8">
    <source>
        <dbReference type="Google" id="ProtNLM"/>
    </source>
</evidence>
<feature type="domain" description="Carbohydrate kinase FGGY C-terminal" evidence="5">
    <location>
        <begin position="259"/>
        <end position="441"/>
    </location>
</feature>
<dbReference type="InterPro" id="IPR000577">
    <property type="entry name" value="Carb_kinase_FGGY"/>
</dbReference>
<evidence type="ECO:0000256" key="1">
    <source>
        <dbReference type="ARBA" id="ARBA00009156"/>
    </source>
</evidence>
<comment type="caution">
    <text evidence="6">The sequence shown here is derived from an EMBL/GenBank/DDBJ whole genome shotgun (WGS) entry which is preliminary data.</text>
</comment>
<reference evidence="6" key="1">
    <citation type="submission" date="2021-11" db="EMBL/GenBank/DDBJ databases">
        <authorList>
            <person name="Qingchun L."/>
            <person name="Dong Z."/>
            <person name="Zongwei Q."/>
            <person name="Jia Z."/>
            <person name="Duotao L."/>
        </authorList>
    </citation>
    <scope>NUCLEOTIDE SEQUENCE</scope>
    <source>
        <strain evidence="6">WLY-B-L2</strain>
    </source>
</reference>
<dbReference type="PANTHER" id="PTHR43095">
    <property type="entry name" value="SUGAR KINASE"/>
    <property type="match status" value="1"/>
</dbReference>